<protein>
    <submittedName>
        <fullName evidence="9">V-type ATP synthase subunit I</fullName>
    </submittedName>
</protein>
<keyword evidence="7 8" id="KW-0472">Membrane</keyword>
<feature type="transmembrane region" description="Helical" evidence="8">
    <location>
        <begin position="528"/>
        <end position="552"/>
    </location>
</feature>
<comment type="subcellular location">
    <subcellularLocation>
        <location evidence="1">Membrane</location>
        <topology evidence="1">Multi-pass membrane protein</topology>
    </subcellularLocation>
</comment>
<evidence type="ECO:0000256" key="2">
    <source>
        <dbReference type="ARBA" id="ARBA00009904"/>
    </source>
</evidence>
<dbReference type="PANTHER" id="PTHR11629">
    <property type="entry name" value="VACUOLAR PROTON ATPASES"/>
    <property type="match status" value="1"/>
</dbReference>
<dbReference type="GO" id="GO:0007035">
    <property type="term" value="P:vacuolar acidification"/>
    <property type="evidence" value="ECO:0007669"/>
    <property type="project" value="TreeGrafter"/>
</dbReference>
<dbReference type="PANTHER" id="PTHR11629:SF63">
    <property type="entry name" value="V-TYPE PROTON ATPASE SUBUNIT A"/>
    <property type="match status" value="1"/>
</dbReference>
<dbReference type="GO" id="GO:0033179">
    <property type="term" value="C:proton-transporting V-type ATPase, V0 domain"/>
    <property type="evidence" value="ECO:0007669"/>
    <property type="project" value="InterPro"/>
</dbReference>
<dbReference type="Pfam" id="PF01496">
    <property type="entry name" value="V_ATPase_I"/>
    <property type="match status" value="2"/>
</dbReference>
<keyword evidence="6" id="KW-0406">Ion transport</keyword>
<dbReference type="EMBL" id="DVNG01000060">
    <property type="protein sequence ID" value="HIU50212.1"/>
    <property type="molecule type" value="Genomic_DNA"/>
</dbReference>
<name>A0A9D1S8A7_9FIRM</name>
<feature type="transmembrane region" description="Helical" evidence="8">
    <location>
        <begin position="610"/>
        <end position="634"/>
    </location>
</feature>
<keyword evidence="4 8" id="KW-0812">Transmembrane</keyword>
<dbReference type="AlphaFoldDB" id="A0A9D1S8A7"/>
<keyword evidence="3" id="KW-0813">Transport</keyword>
<evidence type="ECO:0000313" key="10">
    <source>
        <dbReference type="Proteomes" id="UP000824118"/>
    </source>
</evidence>
<organism evidence="9 10">
    <name type="scientific">Candidatus Limousia pullorum</name>
    <dbReference type="NCBI Taxonomy" id="2840860"/>
    <lineage>
        <taxon>Bacteria</taxon>
        <taxon>Bacillati</taxon>
        <taxon>Bacillota</taxon>
        <taxon>Clostridia</taxon>
        <taxon>Eubacteriales</taxon>
        <taxon>Oscillospiraceae</taxon>
        <taxon>Oscillospiraceae incertae sedis</taxon>
        <taxon>Candidatus Limousia</taxon>
    </lineage>
</organism>
<dbReference type="GO" id="GO:0046961">
    <property type="term" value="F:proton-transporting ATPase activity, rotational mechanism"/>
    <property type="evidence" value="ECO:0007669"/>
    <property type="project" value="InterPro"/>
</dbReference>
<feature type="transmembrane region" description="Helical" evidence="8">
    <location>
        <begin position="494"/>
        <end position="516"/>
    </location>
</feature>
<dbReference type="Proteomes" id="UP000824118">
    <property type="component" value="Unassembled WGS sequence"/>
</dbReference>
<comment type="similarity">
    <text evidence="2">Belongs to the V-ATPase 116 kDa subunit family.</text>
</comment>
<dbReference type="InterPro" id="IPR002490">
    <property type="entry name" value="V-ATPase_116kDa_su"/>
</dbReference>
<feature type="transmembrane region" description="Helical" evidence="8">
    <location>
        <begin position="406"/>
        <end position="426"/>
    </location>
</feature>
<comment type="caution">
    <text evidence="9">The sequence shown here is derived from an EMBL/GenBank/DDBJ whole genome shotgun (WGS) entry which is preliminary data.</text>
</comment>
<feature type="transmembrane region" description="Helical" evidence="8">
    <location>
        <begin position="465"/>
        <end position="487"/>
    </location>
</feature>
<evidence type="ECO:0000256" key="6">
    <source>
        <dbReference type="ARBA" id="ARBA00023065"/>
    </source>
</evidence>
<evidence type="ECO:0000256" key="8">
    <source>
        <dbReference type="SAM" id="Phobius"/>
    </source>
</evidence>
<evidence type="ECO:0000256" key="3">
    <source>
        <dbReference type="ARBA" id="ARBA00022448"/>
    </source>
</evidence>
<evidence type="ECO:0000256" key="1">
    <source>
        <dbReference type="ARBA" id="ARBA00004141"/>
    </source>
</evidence>
<evidence type="ECO:0000256" key="7">
    <source>
        <dbReference type="ARBA" id="ARBA00023136"/>
    </source>
</evidence>
<dbReference type="GO" id="GO:0051117">
    <property type="term" value="F:ATPase binding"/>
    <property type="evidence" value="ECO:0007669"/>
    <property type="project" value="TreeGrafter"/>
</dbReference>
<evidence type="ECO:0000256" key="5">
    <source>
        <dbReference type="ARBA" id="ARBA00022989"/>
    </source>
</evidence>
<accession>A0A9D1S8A7</accession>
<dbReference type="Gene3D" id="3.30.70.2170">
    <property type="match status" value="1"/>
</dbReference>
<feature type="transmembrane region" description="Helical" evidence="8">
    <location>
        <begin position="363"/>
        <end position="385"/>
    </location>
</feature>
<keyword evidence="5 8" id="KW-1133">Transmembrane helix</keyword>
<sequence length="676" mass="76230">MAILQMQRIMIYSLKKNRKTILETLQRRGVLEVCDLDIHDSVFFKEDTDSQQSAYLKNSSVAAQALSILEEYVPTEKSVFSSIEGRKPLSKEYYYMYVDEVNEIMRVVYEVLGASKKIADAKAEIVKQESIIESLVPWKNLDIPLNFKGTKKTAAFVGTFPAERSYEEICTALKLHLDENVDFNIEIISSSPQLTCLVAMCHTDFREQFYNALRKEGFSNPVVETHLVPQEKAKRAEMKIKEANDIIEKNIKYIKSFRGMKDSFAFVEDYFVLRAEKYQVIKNLANTKHAFVLCGYVPKCDAGKLAATLSTKYDAYVELEDVCDDDTPIKLKNNKFSEPVESVLKTYSMPKHTEVDPTSIMAIFYYVFFGMMFSDAGYGLVMTLGCGWALHHFKNMEEGFKKSVKMFFYCGISTMFWGVMFGSFFGDAVSVICQTFLHMDASQVPQIPGITTALWFNPVVDPMQMLMFSFLLGIIHLFTGLGIQAYMHIRDGHFIYAVYDVFSWYLLVGGGILALLSLDMMKDMAGFVLPPVFLTIGGICAAIGAVIILLFAGRESRNPLKRFLKGAYGLYGVTSYLSDILSYSRLLALGLATGVIAQVFNQIGSMLGDSIIAMILFAVIFVVGHGLNIGINALGAYVHTNRLQFVEFFGKFYEGGGKEFMPFKINTKHYNIKEEI</sequence>
<reference evidence="9" key="1">
    <citation type="submission" date="2020-10" db="EMBL/GenBank/DDBJ databases">
        <authorList>
            <person name="Gilroy R."/>
        </authorList>
    </citation>
    <scope>NUCLEOTIDE SEQUENCE</scope>
    <source>
        <strain evidence="9">ChiGjej1B1-1684</strain>
    </source>
</reference>
<gene>
    <name evidence="9" type="ORF">IAD22_04280</name>
</gene>
<feature type="transmembrane region" description="Helical" evidence="8">
    <location>
        <begin position="586"/>
        <end position="604"/>
    </location>
</feature>
<evidence type="ECO:0000256" key="4">
    <source>
        <dbReference type="ARBA" id="ARBA00022692"/>
    </source>
</evidence>
<evidence type="ECO:0000313" key="9">
    <source>
        <dbReference type="EMBL" id="HIU50212.1"/>
    </source>
</evidence>
<proteinExistence type="inferred from homology"/>
<reference evidence="9" key="2">
    <citation type="journal article" date="2021" name="PeerJ">
        <title>Extensive microbial diversity within the chicken gut microbiome revealed by metagenomics and culture.</title>
        <authorList>
            <person name="Gilroy R."/>
            <person name="Ravi A."/>
            <person name="Getino M."/>
            <person name="Pursley I."/>
            <person name="Horton D.L."/>
            <person name="Alikhan N.F."/>
            <person name="Baker D."/>
            <person name="Gharbi K."/>
            <person name="Hall N."/>
            <person name="Watson M."/>
            <person name="Adriaenssens E.M."/>
            <person name="Foster-Nyarko E."/>
            <person name="Jarju S."/>
            <person name="Secka A."/>
            <person name="Antonio M."/>
            <person name="Oren A."/>
            <person name="Chaudhuri R.R."/>
            <person name="La Ragione R."/>
            <person name="Hildebrand F."/>
            <person name="Pallen M.J."/>
        </authorList>
    </citation>
    <scope>NUCLEOTIDE SEQUENCE</scope>
    <source>
        <strain evidence="9">ChiGjej1B1-1684</strain>
    </source>
</reference>
<dbReference type="Gene3D" id="1.20.1460.20">
    <property type="match status" value="1"/>
</dbReference>
<dbReference type="Gene3D" id="3.30.70.2750">
    <property type="match status" value="1"/>
</dbReference>
<dbReference type="GO" id="GO:0016471">
    <property type="term" value="C:vacuolar proton-transporting V-type ATPase complex"/>
    <property type="evidence" value="ECO:0007669"/>
    <property type="project" value="TreeGrafter"/>
</dbReference>